<dbReference type="OrthoDB" id="185373at2759"/>
<evidence type="ECO:0000313" key="9">
    <source>
        <dbReference type="Proteomes" id="UP000013776"/>
    </source>
</evidence>
<dbReference type="eggNOG" id="KOG4197">
    <property type="taxonomic scope" value="Eukaryota"/>
</dbReference>
<dbReference type="InterPro" id="IPR002885">
    <property type="entry name" value="PPR_rpt"/>
</dbReference>
<dbReference type="Pfam" id="PF13812">
    <property type="entry name" value="PPR_3"/>
    <property type="match status" value="2"/>
</dbReference>
<dbReference type="EMBL" id="CAHR02000066">
    <property type="protein sequence ID" value="CCG81984.1"/>
    <property type="molecule type" value="Genomic_DNA"/>
</dbReference>
<feature type="region of interest" description="Disordered" evidence="6">
    <location>
        <begin position="558"/>
        <end position="580"/>
    </location>
</feature>
<feature type="transmembrane region" description="Helical" evidence="7">
    <location>
        <begin position="438"/>
        <end position="460"/>
    </location>
</feature>
<evidence type="ECO:0000256" key="3">
    <source>
        <dbReference type="ARBA" id="ARBA00044493"/>
    </source>
</evidence>
<comment type="subunit">
    <text evidence="4">Binds to mitochondrial small subunit 15S rRNA.</text>
</comment>
<proteinExistence type="inferred from homology"/>
<keyword evidence="9" id="KW-1185">Reference proteome</keyword>
<dbReference type="VEuPathDB" id="FungiDB:TAPDE_001893"/>
<evidence type="ECO:0008006" key="10">
    <source>
        <dbReference type="Google" id="ProtNLM"/>
    </source>
</evidence>
<accession>R4X8M6</accession>
<organism evidence="8 9">
    <name type="scientific">Taphrina deformans (strain PYCC 5710 / ATCC 11124 / CBS 356.35 / IMI 108563 / JCM 9778 / NBRC 8474)</name>
    <name type="common">Peach leaf curl fungus</name>
    <name type="synonym">Lalaria deformans</name>
    <dbReference type="NCBI Taxonomy" id="1097556"/>
    <lineage>
        <taxon>Eukaryota</taxon>
        <taxon>Fungi</taxon>
        <taxon>Dikarya</taxon>
        <taxon>Ascomycota</taxon>
        <taxon>Taphrinomycotina</taxon>
        <taxon>Taphrinomycetes</taxon>
        <taxon>Taphrinales</taxon>
        <taxon>Taphrinaceae</taxon>
        <taxon>Taphrina</taxon>
    </lineage>
</organism>
<gene>
    <name evidence="8" type="ORF">TAPDE_001893</name>
</gene>
<keyword evidence="2" id="KW-0677">Repeat</keyword>
<keyword evidence="7" id="KW-1133">Transmembrane helix</keyword>
<feature type="repeat" description="PPR" evidence="5">
    <location>
        <begin position="194"/>
        <end position="228"/>
    </location>
</feature>
<evidence type="ECO:0000256" key="2">
    <source>
        <dbReference type="ARBA" id="ARBA00022737"/>
    </source>
</evidence>
<comment type="function">
    <text evidence="3">Regulates mitochondrial small subunit maturation by controlling 15S rRNA 5'-end processing. Localizes to the 5' precursor of the 15S rRNA in a position that is subsequently occupied by mS47 in the mature yeast mtSSU. Uses structure and sequence-specific RNA recognition, binding to a single-stranded region of the precursor and specifically recognizing bases -6 to -1. The exchange of Ccm1 for mS47 is coupled to the irreversible removal of precursor rRNA that is accompanied by conformational changes of the mitoribosomal proteins uS5m and mS26. These conformational changes signal completion of 5'-end rRNA processing through protection of the mature 5'-end of the 15S rRNA and stabilization of mS47. The removal of the 5' precursor together with the dissociation of Ccm1 may be catalyzed by the 5'-3' exoribonuclease Pet127. Involved in the specific removal of group I introns in mitochondrial encoded transcripts.</text>
</comment>
<evidence type="ECO:0000256" key="5">
    <source>
        <dbReference type="PROSITE-ProRule" id="PRU00708"/>
    </source>
</evidence>
<keyword evidence="7" id="KW-0812">Transmembrane</keyword>
<dbReference type="PANTHER" id="PTHR47447:SF17">
    <property type="entry name" value="OS12G0638900 PROTEIN"/>
    <property type="match status" value="1"/>
</dbReference>
<sequence>MYDLKLQLLAGLPKELCKVETLNIALQHFVKAGQLSGLLALLESLDTGGYLLDVISYNTVLNAARAGAGNEKYLNHVLRIMSLKSIEFSTETYNILISSYHQLGMHAKALTCFREALATRKAATSTYNTIISQELSGESWHSAWSILVAMRKRAIPRNEKTYSPFLLFLSKNNMPSDRIAQLLEMMNADAIPLDSGSYNTVLHSLLFSGMYESAQKVLMAMREKSVKVTERTFNVIQHFLGQCSMDFSKHPFHEKLNQFVLAEVQRNPNILAYDSVKSIQGSQAWDLTRSLSRQHVSSQVHVETRDARNHSSAKAVGEHVQALMVDGAWRPALASYKSFKSRGIIPPMQIVVSVLVGLLHSKRYREAQNVYRALKERHPATSDIRFQTVVLELIKPQNIVRDIQLLLKFLVESDSRIDIVFHSAASWRLYREQKYPEAIALLKYAIGLGILLDLAAWVILVECYAKTRDLLSTIWCLQAMKDNKIILDKQARKRFKRVLSTLETEGNTAQVDQAWALLDHLRFAAAEDRAAKHGLTASGTARKERPFVRHVPRTHSGRLRVAEEEEEADEEIRMAQSSSM</sequence>
<comment type="similarity">
    <text evidence="1">Belongs to the CCM1 family.</text>
</comment>
<evidence type="ECO:0000256" key="4">
    <source>
        <dbReference type="ARBA" id="ARBA00044511"/>
    </source>
</evidence>
<protein>
    <recommendedName>
        <fullName evidence="10">Pentatricopeptide repeat protein</fullName>
    </recommendedName>
</protein>
<dbReference type="AlphaFoldDB" id="R4X8M6"/>
<evidence type="ECO:0000256" key="7">
    <source>
        <dbReference type="SAM" id="Phobius"/>
    </source>
</evidence>
<dbReference type="InterPro" id="IPR011990">
    <property type="entry name" value="TPR-like_helical_dom_sf"/>
</dbReference>
<evidence type="ECO:0000256" key="1">
    <source>
        <dbReference type="ARBA" id="ARBA00006192"/>
    </source>
</evidence>
<dbReference type="STRING" id="1097556.R4X8M6"/>
<dbReference type="Gene3D" id="1.25.40.10">
    <property type="entry name" value="Tetratricopeptide repeat domain"/>
    <property type="match status" value="3"/>
</dbReference>
<dbReference type="GO" id="GO:0005739">
    <property type="term" value="C:mitochondrion"/>
    <property type="evidence" value="ECO:0007669"/>
    <property type="project" value="UniProtKB-ARBA"/>
</dbReference>
<dbReference type="Proteomes" id="UP000013776">
    <property type="component" value="Unassembled WGS sequence"/>
</dbReference>
<comment type="caution">
    <text evidence="8">The sequence shown here is derived from an EMBL/GenBank/DDBJ whole genome shotgun (WGS) entry which is preliminary data.</text>
</comment>
<name>R4X8M6_TAPDE</name>
<dbReference type="PROSITE" id="PS51375">
    <property type="entry name" value="PPR"/>
    <property type="match status" value="1"/>
</dbReference>
<keyword evidence="7" id="KW-0472">Membrane</keyword>
<dbReference type="PANTHER" id="PTHR47447">
    <property type="entry name" value="OS03G0856100 PROTEIN"/>
    <property type="match status" value="1"/>
</dbReference>
<evidence type="ECO:0000256" key="6">
    <source>
        <dbReference type="SAM" id="MobiDB-lite"/>
    </source>
</evidence>
<evidence type="ECO:0000313" key="8">
    <source>
        <dbReference type="EMBL" id="CCG81984.1"/>
    </source>
</evidence>
<reference evidence="8 9" key="1">
    <citation type="journal article" date="2013" name="MBio">
        <title>Genome sequencing of the plant pathogen Taphrina deformans, the causal agent of peach leaf curl.</title>
        <authorList>
            <person name="Cisse O.H."/>
            <person name="Almeida J.M.G.C.F."/>
            <person name="Fonseca A."/>
            <person name="Kumar A.A."/>
            <person name="Salojaervi J."/>
            <person name="Overmyer K."/>
            <person name="Hauser P.M."/>
            <person name="Pagni M."/>
        </authorList>
    </citation>
    <scope>NUCLEOTIDE SEQUENCE [LARGE SCALE GENOMIC DNA]</scope>
    <source>
        <strain evidence="9">PYCC 5710 / ATCC 11124 / CBS 356.35 / IMI 108563 / JCM 9778 / NBRC 8474</strain>
    </source>
</reference>